<evidence type="ECO:0000313" key="4">
    <source>
        <dbReference type="EMBL" id="TWL37828.1"/>
    </source>
</evidence>
<evidence type="ECO:0000313" key="6">
    <source>
        <dbReference type="Proteomes" id="UP000429980"/>
    </source>
</evidence>
<evidence type="ECO:0000313" key="2">
    <source>
        <dbReference type="EMBL" id="MDE1451017.1"/>
    </source>
</evidence>
<dbReference type="RefSeq" id="WP_003180743.1">
    <property type="nucleotide sequence ID" value="NZ_AP025339.1"/>
</dbReference>
<gene>
    <name evidence="3" type="ORF">B4121_0669</name>
    <name evidence="4" type="ORF">CHCC15381_2435</name>
    <name evidence="2" type="ORF">PVN32_02375</name>
</gene>
<keyword evidence="6" id="KW-1185">Reference proteome</keyword>
<sequence>MKNNLYVKATTFKIKGKEKLYHAKDKFLQTKETIRRGTKLDRTGPFFSSCIALIIIGYSWGTKAEWLVWLGAASLLSNVLLLFATFFRRNQKSI</sequence>
<dbReference type="EMBL" id="LKPO01000003">
    <property type="protein sequence ID" value="OLF98042.1"/>
    <property type="molecule type" value="Genomic_DNA"/>
</dbReference>
<evidence type="ECO:0000313" key="5">
    <source>
        <dbReference type="Proteomes" id="UP000185604"/>
    </source>
</evidence>
<reference evidence="4 6" key="2">
    <citation type="submission" date="2019-06" db="EMBL/GenBank/DDBJ databases">
        <title>Genome sequence analysis of &gt;100 Bacillus licheniformis strains suggests intrinsic resistance to this species.</title>
        <authorList>
            <person name="Wels M."/>
            <person name="Siezen R.J."/>
            <person name="Johansen E."/>
            <person name="Stuer-Lauridsen B."/>
            <person name="Bjerre K."/>
            <person name="Nielsen B.K.K."/>
        </authorList>
    </citation>
    <scope>NUCLEOTIDE SEQUENCE [LARGE SCALE GENOMIC DNA]</scope>
    <source>
        <strain evidence="4 6">BAC-15381</strain>
    </source>
</reference>
<keyword evidence="1" id="KW-0812">Transmembrane</keyword>
<keyword evidence="1" id="KW-1133">Transmembrane helix</keyword>
<evidence type="ECO:0000313" key="3">
    <source>
        <dbReference type="EMBL" id="OLF98042.1"/>
    </source>
</evidence>
<dbReference type="EMBL" id="NILF01000042">
    <property type="protein sequence ID" value="TWL37828.1"/>
    <property type="molecule type" value="Genomic_DNA"/>
</dbReference>
<comment type="caution">
    <text evidence="3">The sequence shown here is derived from an EMBL/GenBank/DDBJ whole genome shotgun (WGS) entry which is preliminary data.</text>
</comment>
<accession>A0A6I7UA54</accession>
<protein>
    <submittedName>
        <fullName evidence="3">Uncharacterized protein</fullName>
    </submittedName>
</protein>
<evidence type="ECO:0000256" key="1">
    <source>
        <dbReference type="SAM" id="Phobius"/>
    </source>
</evidence>
<proteinExistence type="predicted"/>
<name>A0A6I7UA54_9BACI</name>
<keyword evidence="1" id="KW-0472">Membrane</keyword>
<dbReference type="Proteomes" id="UP000185604">
    <property type="component" value="Unassembled WGS sequence"/>
</dbReference>
<reference evidence="2" key="3">
    <citation type="submission" date="2022-12" db="EMBL/GenBank/DDBJ databases">
        <title>Draft Genome Sequences of Bacillus licheniformis and Bacillus paralicheniformis strains isolated from Irish skim milk powders.</title>
        <authorList>
            <person name="Lourenco A."/>
            <person name="Li F."/>
            <person name="Geraldine D."/>
            <person name="Tobin J.T."/>
            <person name="Butler F."/>
            <person name="Jordan K."/>
            <person name="Obrien T."/>
        </authorList>
    </citation>
    <scope>NUCLEOTIDE SEQUENCE</scope>
    <source>
        <strain evidence="2">3370</strain>
    </source>
</reference>
<dbReference type="Proteomes" id="UP001216709">
    <property type="component" value="Unassembled WGS sequence"/>
</dbReference>
<feature type="transmembrane region" description="Helical" evidence="1">
    <location>
        <begin position="66"/>
        <end position="87"/>
    </location>
</feature>
<dbReference type="AlphaFoldDB" id="A0A6I7UA54"/>
<dbReference type="Proteomes" id="UP000429980">
    <property type="component" value="Unassembled WGS sequence"/>
</dbReference>
<reference evidence="3 5" key="1">
    <citation type="journal article" date="2016" name="Front. Microbiol.">
        <title>High-Level Heat Resistance of Spores of Bacillus amyloliquefaciens and Bacillus licheniformis Results from the Presence of a spoVA Operon in a Tn1546 Transposon.</title>
        <authorList>
            <person name="Berendsen E.M."/>
            <person name="Koning R.A."/>
            <person name="Boekhorst J."/>
            <person name="de Jong A."/>
            <person name="Kuipers O.P."/>
            <person name="Wells-Bennik M.H."/>
        </authorList>
    </citation>
    <scope>NUCLEOTIDE SEQUENCE [LARGE SCALE GENOMIC DNA]</scope>
    <source>
        <strain evidence="3 5">B4121</strain>
    </source>
</reference>
<feature type="transmembrane region" description="Helical" evidence="1">
    <location>
        <begin position="43"/>
        <end position="60"/>
    </location>
</feature>
<organism evidence="3 5">
    <name type="scientific">Bacillus paralicheniformis</name>
    <dbReference type="NCBI Taxonomy" id="1648923"/>
    <lineage>
        <taxon>Bacteria</taxon>
        <taxon>Bacillati</taxon>
        <taxon>Bacillota</taxon>
        <taxon>Bacilli</taxon>
        <taxon>Bacillales</taxon>
        <taxon>Bacillaceae</taxon>
        <taxon>Bacillus</taxon>
    </lineage>
</organism>
<dbReference type="EMBL" id="JARAFO010000003">
    <property type="protein sequence ID" value="MDE1451017.1"/>
    <property type="molecule type" value="Genomic_DNA"/>
</dbReference>